<comment type="similarity">
    <text evidence="1 3">Belongs to the type-B carboxylesterase/lipase family.</text>
</comment>
<evidence type="ECO:0000256" key="3">
    <source>
        <dbReference type="RuleBase" id="RU361235"/>
    </source>
</evidence>
<dbReference type="InterPro" id="IPR019826">
    <property type="entry name" value="Carboxylesterase_B_AS"/>
</dbReference>
<accession>A0AAD5VM69</accession>
<organism evidence="5 6">
    <name type="scientific">Leucocoprinus birnbaumii</name>
    <dbReference type="NCBI Taxonomy" id="56174"/>
    <lineage>
        <taxon>Eukaryota</taxon>
        <taxon>Fungi</taxon>
        <taxon>Dikarya</taxon>
        <taxon>Basidiomycota</taxon>
        <taxon>Agaricomycotina</taxon>
        <taxon>Agaricomycetes</taxon>
        <taxon>Agaricomycetidae</taxon>
        <taxon>Agaricales</taxon>
        <taxon>Agaricineae</taxon>
        <taxon>Agaricaceae</taxon>
        <taxon>Leucocoprinus</taxon>
    </lineage>
</organism>
<dbReference type="Pfam" id="PF00135">
    <property type="entry name" value="COesterase"/>
    <property type="match status" value="1"/>
</dbReference>
<evidence type="ECO:0000313" key="6">
    <source>
        <dbReference type="Proteomes" id="UP001213000"/>
    </source>
</evidence>
<dbReference type="InterPro" id="IPR002018">
    <property type="entry name" value="CarbesteraseB"/>
</dbReference>
<keyword evidence="3" id="KW-0732">Signal</keyword>
<dbReference type="EC" id="3.1.1.-" evidence="3"/>
<dbReference type="EMBL" id="JANIEX010000711">
    <property type="protein sequence ID" value="KAJ3563913.1"/>
    <property type="molecule type" value="Genomic_DNA"/>
</dbReference>
<comment type="caution">
    <text evidence="5">The sequence shown here is derived from an EMBL/GenBank/DDBJ whole genome shotgun (WGS) entry which is preliminary data.</text>
</comment>
<sequence>MKRSIFSVLFVLAIAYAAKPTSIVDLGYAKYEGSINNQTGNLEFLGLRYAAAPTGSLRWRAPQTPQVIPAIQQANIHPNTCWQTGVGVAPATPFPTRNGTHQRRAAPPSSEDCLFLNVATPINGTGNLPVVVWIHGGGYMGGSAFGFEPDDIIHNAGGGVVGVAIQYRLGVFGFLSSQKVHDGGVVNAGLLDQRFALQWVQSHISKFGGDPNKVTIWGESAGAGSVLQHIVADNGNTQPPLFHSAITSSTFLPSQYAFNDPFPEQLYNEVVNGTGCVSARDSLECLRQVDVNLLQQVNSNVGNTGFFGTFIFVPVVDGRLIPRRPTQILRDGRVNGKAVLAVTNTFEGAAFVDAGTASTVQIPEYLINLFPRFGQAQVQEGTAQYANTGAPIDQVIGIMGESILHLSNIFPAPLAPGVPPPYNNPTFINNFSQSFLNFAINLDPNVKWDPANTVPRWSRWNEASVIEMLFNKTDSGDPVFHTINTSRDLLERCDFWETVSAFSAQ</sequence>
<dbReference type="InterPro" id="IPR050309">
    <property type="entry name" value="Type-B_Carboxylest/Lipase"/>
</dbReference>
<evidence type="ECO:0000313" key="5">
    <source>
        <dbReference type="EMBL" id="KAJ3563913.1"/>
    </source>
</evidence>
<feature type="chain" id="PRO_5041779897" description="Carboxylic ester hydrolase" evidence="3">
    <location>
        <begin position="18"/>
        <end position="505"/>
    </location>
</feature>
<evidence type="ECO:0000256" key="2">
    <source>
        <dbReference type="ARBA" id="ARBA00022801"/>
    </source>
</evidence>
<protein>
    <recommendedName>
        <fullName evidence="3">Carboxylic ester hydrolase</fullName>
        <ecNumber evidence="3">3.1.1.-</ecNumber>
    </recommendedName>
</protein>
<proteinExistence type="inferred from homology"/>
<dbReference type="GO" id="GO:0016787">
    <property type="term" value="F:hydrolase activity"/>
    <property type="evidence" value="ECO:0007669"/>
    <property type="project" value="UniProtKB-KW"/>
</dbReference>
<feature type="signal peptide" evidence="3">
    <location>
        <begin position="1"/>
        <end position="17"/>
    </location>
</feature>
<feature type="domain" description="Carboxylesterase type B" evidence="4">
    <location>
        <begin position="22"/>
        <end position="359"/>
    </location>
</feature>
<name>A0AAD5VM69_9AGAR</name>
<dbReference type="Proteomes" id="UP001213000">
    <property type="component" value="Unassembled WGS sequence"/>
</dbReference>
<dbReference type="Gene3D" id="3.40.50.1820">
    <property type="entry name" value="alpha/beta hydrolase"/>
    <property type="match status" value="1"/>
</dbReference>
<keyword evidence="6" id="KW-1185">Reference proteome</keyword>
<gene>
    <name evidence="5" type="ORF">NP233_g8632</name>
</gene>
<dbReference type="SUPFAM" id="SSF53474">
    <property type="entry name" value="alpha/beta-Hydrolases"/>
    <property type="match status" value="1"/>
</dbReference>
<dbReference type="PROSITE" id="PS00122">
    <property type="entry name" value="CARBOXYLESTERASE_B_1"/>
    <property type="match status" value="1"/>
</dbReference>
<keyword evidence="2 3" id="KW-0378">Hydrolase</keyword>
<evidence type="ECO:0000259" key="4">
    <source>
        <dbReference type="Pfam" id="PF00135"/>
    </source>
</evidence>
<reference evidence="5" key="1">
    <citation type="submission" date="2022-07" db="EMBL/GenBank/DDBJ databases">
        <title>Genome Sequence of Leucocoprinus birnbaumii.</title>
        <authorList>
            <person name="Buettner E."/>
        </authorList>
    </citation>
    <scope>NUCLEOTIDE SEQUENCE</scope>
    <source>
        <strain evidence="5">VT141</strain>
    </source>
</reference>
<dbReference type="InterPro" id="IPR029058">
    <property type="entry name" value="AB_hydrolase_fold"/>
</dbReference>
<dbReference type="AlphaFoldDB" id="A0AAD5VM69"/>
<dbReference type="PANTHER" id="PTHR11559">
    <property type="entry name" value="CARBOXYLESTERASE"/>
    <property type="match status" value="1"/>
</dbReference>
<evidence type="ECO:0000256" key="1">
    <source>
        <dbReference type="ARBA" id="ARBA00005964"/>
    </source>
</evidence>